<evidence type="ECO:0000313" key="2">
    <source>
        <dbReference type="EMBL" id="GAF70703.1"/>
    </source>
</evidence>
<gene>
    <name evidence="2" type="ORF">S01H1_00132</name>
</gene>
<accession>X0RPI7</accession>
<dbReference type="InterPro" id="IPR020825">
    <property type="entry name" value="Phe-tRNA_synthase-like_B3/B4"/>
</dbReference>
<sequence>MRKVIIDSEIFTQFPDFKREIIVVRDIENALGNKRIKKPLNKEIEKRMGEDLIKHSFVKAWDKAHLKFGSDPHKFPPSIKALLKRIKKGGGFPFINSVVALFNYISIKYLIPCGGDDVSKIEGNLHLGFAKGDEWFVALGSEEKENPQPGEVIYFDDKTLKVMCRRWNWRNGDFSKITENTQKMIINIDGIGVVPQSIIEEARNELAKLLIEQCKADLSTNLMDRDNREIEIDF</sequence>
<dbReference type="AlphaFoldDB" id="X0RPI7"/>
<comment type="caution">
    <text evidence="2">The sequence shown here is derived from an EMBL/GenBank/DDBJ whole genome shotgun (WGS) entry which is preliminary data.</text>
</comment>
<dbReference type="InterPro" id="IPR005146">
    <property type="entry name" value="B3/B4_tRNA-bd"/>
</dbReference>
<reference evidence="2" key="1">
    <citation type="journal article" date="2014" name="Front. Microbiol.">
        <title>High frequency of phylogenetically diverse reductive dehalogenase-homologous genes in deep subseafloor sedimentary metagenomes.</title>
        <authorList>
            <person name="Kawai M."/>
            <person name="Futagami T."/>
            <person name="Toyoda A."/>
            <person name="Takaki Y."/>
            <person name="Nishi S."/>
            <person name="Hori S."/>
            <person name="Arai W."/>
            <person name="Tsubouchi T."/>
            <person name="Morono Y."/>
            <person name="Uchiyama I."/>
            <person name="Ito T."/>
            <person name="Fujiyama A."/>
            <person name="Inagaki F."/>
            <person name="Takami H."/>
        </authorList>
    </citation>
    <scope>NUCLEOTIDE SEQUENCE</scope>
    <source>
        <strain evidence="2">Expedition CK06-06</strain>
    </source>
</reference>
<dbReference type="SUPFAM" id="SSF56037">
    <property type="entry name" value="PheT/TilS domain"/>
    <property type="match status" value="1"/>
</dbReference>
<evidence type="ECO:0000259" key="1">
    <source>
        <dbReference type="SMART" id="SM00873"/>
    </source>
</evidence>
<dbReference type="Gene3D" id="3.50.40.10">
    <property type="entry name" value="Phenylalanyl-trna Synthetase, Chain B, domain 3"/>
    <property type="match status" value="1"/>
</dbReference>
<organism evidence="2">
    <name type="scientific">marine sediment metagenome</name>
    <dbReference type="NCBI Taxonomy" id="412755"/>
    <lineage>
        <taxon>unclassified sequences</taxon>
        <taxon>metagenomes</taxon>
        <taxon>ecological metagenomes</taxon>
    </lineage>
</organism>
<dbReference type="PANTHER" id="PTHR39209">
    <property type="match status" value="1"/>
</dbReference>
<dbReference type="EMBL" id="BARS01000040">
    <property type="protein sequence ID" value="GAF70703.1"/>
    <property type="molecule type" value="Genomic_DNA"/>
</dbReference>
<dbReference type="GO" id="GO:0004826">
    <property type="term" value="F:phenylalanine-tRNA ligase activity"/>
    <property type="evidence" value="ECO:0007669"/>
    <property type="project" value="InterPro"/>
</dbReference>
<dbReference type="Pfam" id="PF03483">
    <property type="entry name" value="B3_4"/>
    <property type="match status" value="1"/>
</dbReference>
<feature type="domain" description="B3/B4 tRNA-binding" evidence="1">
    <location>
        <begin position="59"/>
        <end position="215"/>
    </location>
</feature>
<dbReference type="SMART" id="SM00873">
    <property type="entry name" value="B3_4"/>
    <property type="match status" value="1"/>
</dbReference>
<dbReference type="PANTHER" id="PTHR39209:SF2">
    <property type="entry name" value="CYTOPLASMIC PROTEIN"/>
    <property type="match status" value="1"/>
</dbReference>
<name>X0RPI7_9ZZZZ</name>
<dbReference type="GO" id="GO:0003723">
    <property type="term" value="F:RNA binding"/>
    <property type="evidence" value="ECO:0007669"/>
    <property type="project" value="InterPro"/>
</dbReference>
<protein>
    <recommendedName>
        <fullName evidence="1">B3/B4 tRNA-binding domain-containing protein</fullName>
    </recommendedName>
</protein>
<proteinExistence type="predicted"/>